<dbReference type="EMBL" id="QJJX01000020">
    <property type="protein sequence ID" value="PXX21337.1"/>
    <property type="molecule type" value="Genomic_DNA"/>
</dbReference>
<proteinExistence type="inferred from homology"/>
<dbReference type="GO" id="GO:0016020">
    <property type="term" value="C:membrane"/>
    <property type="evidence" value="ECO:0007669"/>
    <property type="project" value="TreeGrafter"/>
</dbReference>
<keyword evidence="7" id="KW-0732">Signal</keyword>
<evidence type="ECO:0000313" key="12">
    <source>
        <dbReference type="EMBL" id="PXX21337.1"/>
    </source>
</evidence>
<dbReference type="InterPro" id="IPR015883">
    <property type="entry name" value="Glyco_hydro_20_cat"/>
</dbReference>
<feature type="signal peptide" evidence="7">
    <location>
        <begin position="1"/>
        <end position="21"/>
    </location>
</feature>
<dbReference type="CDD" id="cd06563">
    <property type="entry name" value="GH20_chitobiase-like"/>
    <property type="match status" value="1"/>
</dbReference>
<dbReference type="InterPro" id="IPR008979">
    <property type="entry name" value="Galactose-bd-like_sf"/>
</dbReference>
<evidence type="ECO:0000256" key="5">
    <source>
        <dbReference type="ARBA" id="ARBA00023295"/>
    </source>
</evidence>
<dbReference type="GO" id="GO:0004563">
    <property type="term" value="F:beta-N-acetylhexosaminidase activity"/>
    <property type="evidence" value="ECO:0007669"/>
    <property type="project" value="UniProtKB-EC"/>
</dbReference>
<comment type="catalytic activity">
    <reaction evidence="1">
        <text>Hydrolysis of terminal non-reducing N-acetyl-D-hexosamine residues in N-acetyl-beta-D-hexosaminides.</text>
        <dbReference type="EC" id="3.2.1.52"/>
    </reaction>
</comment>
<dbReference type="InterPro" id="IPR015882">
    <property type="entry name" value="HEX_bac_N"/>
</dbReference>
<comment type="similarity">
    <text evidence="2">Belongs to the glycosyl hydrolase 20 family.</text>
</comment>
<dbReference type="SUPFAM" id="SSF49785">
    <property type="entry name" value="Galactose-binding domain-like"/>
    <property type="match status" value="1"/>
</dbReference>
<evidence type="ECO:0000256" key="3">
    <source>
        <dbReference type="ARBA" id="ARBA00012663"/>
    </source>
</evidence>
<dbReference type="EC" id="3.2.1.52" evidence="3"/>
<keyword evidence="4" id="KW-0378">Hydrolase</keyword>
<dbReference type="SUPFAM" id="SSF55545">
    <property type="entry name" value="beta-N-acetylhexosaminidase-like domain"/>
    <property type="match status" value="1"/>
</dbReference>
<dbReference type="Pfam" id="PF00728">
    <property type="entry name" value="Glyco_hydro_20"/>
    <property type="match status" value="1"/>
</dbReference>
<dbReference type="PRINTS" id="PR00738">
    <property type="entry name" value="GLHYDRLASE20"/>
</dbReference>
<dbReference type="Pfam" id="PF02838">
    <property type="entry name" value="Glyco_hydro_20b"/>
    <property type="match status" value="1"/>
</dbReference>
<dbReference type="AlphaFoldDB" id="A0A318I140"/>
<dbReference type="Gene3D" id="3.20.20.80">
    <property type="entry name" value="Glycosidases"/>
    <property type="match status" value="1"/>
</dbReference>
<feature type="chain" id="PRO_5016347841" description="beta-N-acetylhexosaminidase" evidence="7">
    <location>
        <begin position="22"/>
        <end position="776"/>
    </location>
</feature>
<dbReference type="STRING" id="1122991.GCA_000613445_01861"/>
<evidence type="ECO:0000259" key="9">
    <source>
        <dbReference type="Pfam" id="PF00754"/>
    </source>
</evidence>
<evidence type="ECO:0000259" key="10">
    <source>
        <dbReference type="Pfam" id="PF02838"/>
    </source>
</evidence>
<dbReference type="Gene3D" id="3.30.379.10">
    <property type="entry name" value="Chitobiase/beta-hexosaminidase domain 2-like"/>
    <property type="match status" value="1"/>
</dbReference>
<dbReference type="InterPro" id="IPR000421">
    <property type="entry name" value="FA58C"/>
</dbReference>
<feature type="domain" description="Beta-hexosaminidase bacterial type N-terminal" evidence="10">
    <location>
        <begin position="30"/>
        <end position="157"/>
    </location>
</feature>
<evidence type="ECO:0000313" key="13">
    <source>
        <dbReference type="Proteomes" id="UP000248314"/>
    </source>
</evidence>
<dbReference type="Proteomes" id="UP000248314">
    <property type="component" value="Unassembled WGS sequence"/>
</dbReference>
<evidence type="ECO:0000256" key="2">
    <source>
        <dbReference type="ARBA" id="ARBA00006285"/>
    </source>
</evidence>
<protein>
    <recommendedName>
        <fullName evidence="3">beta-N-acetylhexosaminidase</fullName>
        <ecNumber evidence="3">3.2.1.52</ecNumber>
    </recommendedName>
</protein>
<evidence type="ECO:0000256" key="7">
    <source>
        <dbReference type="SAM" id="SignalP"/>
    </source>
</evidence>
<comment type="caution">
    <text evidence="12">The sequence shown here is derived from an EMBL/GenBank/DDBJ whole genome shotgun (WGS) entry which is preliminary data.</text>
</comment>
<dbReference type="InterPro" id="IPR059177">
    <property type="entry name" value="GH29D-like_dom"/>
</dbReference>
<dbReference type="RefSeq" id="WP_110370297.1">
    <property type="nucleotide sequence ID" value="NZ_QJJX01000020.1"/>
</dbReference>
<evidence type="ECO:0000256" key="6">
    <source>
        <dbReference type="PIRSR" id="PIRSR625705-1"/>
    </source>
</evidence>
<evidence type="ECO:0000256" key="4">
    <source>
        <dbReference type="ARBA" id="ARBA00022801"/>
    </source>
</evidence>
<evidence type="ECO:0000259" key="11">
    <source>
        <dbReference type="Pfam" id="PF13290"/>
    </source>
</evidence>
<organism evidence="12 13">
    <name type="scientific">Hoylesella shahii DSM 15611 = JCM 12083</name>
    <dbReference type="NCBI Taxonomy" id="1122991"/>
    <lineage>
        <taxon>Bacteria</taxon>
        <taxon>Pseudomonadati</taxon>
        <taxon>Bacteroidota</taxon>
        <taxon>Bacteroidia</taxon>
        <taxon>Bacteroidales</taxon>
        <taxon>Prevotellaceae</taxon>
        <taxon>Hoylesella</taxon>
    </lineage>
</organism>
<dbReference type="InterPro" id="IPR017853">
    <property type="entry name" value="GH"/>
</dbReference>
<dbReference type="PANTHER" id="PTHR22600">
    <property type="entry name" value="BETA-HEXOSAMINIDASE"/>
    <property type="match status" value="1"/>
</dbReference>
<feature type="active site" description="Proton donor" evidence="6">
    <location>
        <position position="334"/>
    </location>
</feature>
<dbReference type="Gene3D" id="2.60.120.260">
    <property type="entry name" value="Galactose-binding domain-like"/>
    <property type="match status" value="1"/>
</dbReference>
<dbReference type="InterPro" id="IPR029018">
    <property type="entry name" value="Hex-like_dom2"/>
</dbReference>
<dbReference type="Pfam" id="PF13290">
    <property type="entry name" value="CHB_HEX_C_1"/>
    <property type="match status" value="1"/>
</dbReference>
<dbReference type="GO" id="GO:0005975">
    <property type="term" value="P:carbohydrate metabolic process"/>
    <property type="evidence" value="ECO:0007669"/>
    <property type="project" value="InterPro"/>
</dbReference>
<feature type="domain" description="GH29D-like beta-sandwich" evidence="11">
    <location>
        <begin position="556"/>
        <end position="605"/>
    </location>
</feature>
<reference evidence="12 13" key="1">
    <citation type="submission" date="2018-05" db="EMBL/GenBank/DDBJ databases">
        <title>Genomic Encyclopedia of Type Strains, Phase I: the one thousand microbial genomes (KMG-I) project.</title>
        <authorList>
            <person name="Kyrpides N."/>
        </authorList>
    </citation>
    <scope>NUCLEOTIDE SEQUENCE [LARGE SCALE GENOMIC DNA]</scope>
    <source>
        <strain evidence="12 13">DSM 15611</strain>
    </source>
</reference>
<feature type="domain" description="Glycoside hydrolase family 20 catalytic" evidence="8">
    <location>
        <begin position="160"/>
        <end position="509"/>
    </location>
</feature>
<dbReference type="Pfam" id="PF00754">
    <property type="entry name" value="F5_F8_type_C"/>
    <property type="match status" value="1"/>
</dbReference>
<evidence type="ECO:0000256" key="1">
    <source>
        <dbReference type="ARBA" id="ARBA00001231"/>
    </source>
</evidence>
<dbReference type="PANTHER" id="PTHR22600:SF57">
    <property type="entry name" value="BETA-N-ACETYLHEXOSAMINIDASE"/>
    <property type="match status" value="1"/>
</dbReference>
<gene>
    <name evidence="12" type="ORF">EJ73_01742</name>
</gene>
<dbReference type="GO" id="GO:0030203">
    <property type="term" value="P:glycosaminoglycan metabolic process"/>
    <property type="evidence" value="ECO:0007669"/>
    <property type="project" value="TreeGrafter"/>
</dbReference>
<keyword evidence="13" id="KW-1185">Reference proteome</keyword>
<accession>A0A318I140</accession>
<sequence>MYLKQIFLGALGLLFATFAQAQAPKTTANYRVVPLPQEISNTSAGAFALNAQTRIAYPKGNAALQKDAELLAQYLFEATKVRPTLTTNAQGRNLIVLSATLKNNNKEAYRLDVSKDRISINGASAAGTFYGIQTLRKAIPQTGAQKLFFPSVTINDQPRFGYRGAMLDVARHFFSFEEVKTFIDILALHNINRFHWHLTDDQGWRIEIKKYPRLTEVSSMRPETMVGHDASKFDGKPHGGFYTQEQARAIVKYAADRHIMVVPEIDMPGHMVAALAAYPELGCTGGPYKVRTTWGVAEDVLCAGNERTLKFAKDVLSEVMNIFPSEYLYIGGDECPKSSWEKCSRCQALIKEKGLATDEKHTAEERLQSYFMSDIANFITAHGRKVGGWDEILEGGIAPNATVLSWRGMEGGIEAARLGHDAIMCPVSHLYLDYYQTADRESEPTAFNGFIPIERTYDFNPVSPKLTANEAKHIIGVQANVWTEYMKTFKQVEYMTLPRLAAASEVQWTMPEKKNFDDFANRMPQLLNVYNLNKYNYGRHLFNVNIDVTAADKPGSINITLTARKGATIYYTLDGSKPTTKSNRYTQTFTVNKSCKLRTIAVYPSFTSGENTEDLLISKATMANVKYNVEPNNKYPGLSPRELTNGLQGNVIFNSGRWVGYEGKDLDLTIDLGEVKPIRLISVRTLVSPSQWIMPHRGIWMWVSTDGKNFEDIYDLPAEPMPANKPDYIDTDNVLLPMPKDARYVRIKMLSEKSMPAWHPNAGKTAWLFVDEITVE</sequence>
<feature type="domain" description="F5/8 type C" evidence="9">
    <location>
        <begin position="651"/>
        <end position="758"/>
    </location>
</feature>
<evidence type="ECO:0000259" key="8">
    <source>
        <dbReference type="Pfam" id="PF00728"/>
    </source>
</evidence>
<dbReference type="InterPro" id="IPR025705">
    <property type="entry name" value="Beta_hexosaminidase_sua/sub"/>
</dbReference>
<dbReference type="SUPFAM" id="SSF51445">
    <property type="entry name" value="(Trans)glycosidases"/>
    <property type="match status" value="1"/>
</dbReference>
<keyword evidence="5" id="KW-0326">Glycosidase</keyword>
<name>A0A318I140_9BACT</name>